<dbReference type="OrthoDB" id="9804442at2"/>
<evidence type="ECO:0000256" key="1">
    <source>
        <dbReference type="ARBA" id="ARBA00001946"/>
    </source>
</evidence>
<evidence type="ECO:0000256" key="2">
    <source>
        <dbReference type="ARBA" id="ARBA00005582"/>
    </source>
</evidence>
<dbReference type="EMBL" id="VFQC01000001">
    <property type="protein sequence ID" value="TQN31724.1"/>
    <property type="molecule type" value="Genomic_DNA"/>
</dbReference>
<gene>
    <name evidence="7" type="ORF">FHX37_1644</name>
</gene>
<dbReference type="Gene3D" id="3.90.79.10">
    <property type="entry name" value="Nucleoside Triphosphate Pyrophosphohydrolase"/>
    <property type="match status" value="1"/>
</dbReference>
<comment type="caution">
    <text evidence="7">The sequence shown here is derived from an EMBL/GenBank/DDBJ whole genome shotgun (WGS) entry which is preliminary data.</text>
</comment>
<dbReference type="GO" id="GO:0016787">
    <property type="term" value="F:hydrolase activity"/>
    <property type="evidence" value="ECO:0007669"/>
    <property type="project" value="UniProtKB-KW"/>
</dbReference>
<dbReference type="PRINTS" id="PR00502">
    <property type="entry name" value="NUDIXFAMILY"/>
</dbReference>
<dbReference type="PROSITE" id="PS51462">
    <property type="entry name" value="NUDIX"/>
    <property type="match status" value="1"/>
</dbReference>
<dbReference type="Pfam" id="PF00293">
    <property type="entry name" value="NUDIX"/>
    <property type="match status" value="1"/>
</dbReference>
<evidence type="ECO:0000256" key="5">
    <source>
        <dbReference type="SAM" id="MobiDB-lite"/>
    </source>
</evidence>
<reference evidence="7 8" key="1">
    <citation type="submission" date="2019-06" db="EMBL/GenBank/DDBJ databases">
        <title>Sequencing the genomes of 1000 actinobacteria strains.</title>
        <authorList>
            <person name="Klenk H.-P."/>
        </authorList>
    </citation>
    <scope>NUCLEOTIDE SEQUENCE [LARGE SCALE GENOMIC DNA]</scope>
    <source>
        <strain evidence="7 8">DSM 45015</strain>
    </source>
</reference>
<dbReference type="InterPro" id="IPR015797">
    <property type="entry name" value="NUDIX_hydrolase-like_dom_sf"/>
</dbReference>
<organism evidence="7 8">
    <name type="scientific">Haloactinospora alba</name>
    <dbReference type="NCBI Taxonomy" id="405555"/>
    <lineage>
        <taxon>Bacteria</taxon>
        <taxon>Bacillati</taxon>
        <taxon>Actinomycetota</taxon>
        <taxon>Actinomycetes</taxon>
        <taxon>Streptosporangiales</taxon>
        <taxon>Nocardiopsidaceae</taxon>
        <taxon>Haloactinospora</taxon>
    </lineage>
</organism>
<dbReference type="SUPFAM" id="SSF55811">
    <property type="entry name" value="Nudix"/>
    <property type="match status" value="1"/>
</dbReference>
<feature type="region of interest" description="Disordered" evidence="5">
    <location>
        <begin position="189"/>
        <end position="210"/>
    </location>
</feature>
<accession>A0A543NIZ4</accession>
<protein>
    <submittedName>
        <fullName evidence="7">ADP-ribose pyrophosphatase YjhB (NUDIX family)</fullName>
    </submittedName>
</protein>
<comment type="similarity">
    <text evidence="2 4">Belongs to the Nudix hydrolase family.</text>
</comment>
<name>A0A543NIZ4_9ACTN</name>
<dbReference type="PROSITE" id="PS00893">
    <property type="entry name" value="NUDIX_BOX"/>
    <property type="match status" value="1"/>
</dbReference>
<feature type="compositionally biased region" description="Polar residues" evidence="5">
    <location>
        <begin position="189"/>
        <end position="199"/>
    </location>
</feature>
<evidence type="ECO:0000256" key="3">
    <source>
        <dbReference type="ARBA" id="ARBA00022801"/>
    </source>
</evidence>
<dbReference type="InterPro" id="IPR020476">
    <property type="entry name" value="Nudix_hydrolase"/>
</dbReference>
<dbReference type="AlphaFoldDB" id="A0A543NIZ4"/>
<comment type="cofactor">
    <cofactor evidence="1">
        <name>Mg(2+)</name>
        <dbReference type="ChEBI" id="CHEBI:18420"/>
    </cofactor>
</comment>
<evidence type="ECO:0000256" key="4">
    <source>
        <dbReference type="RuleBase" id="RU003476"/>
    </source>
</evidence>
<dbReference type="Proteomes" id="UP000317422">
    <property type="component" value="Unassembled WGS sequence"/>
</dbReference>
<dbReference type="InterPro" id="IPR000086">
    <property type="entry name" value="NUDIX_hydrolase_dom"/>
</dbReference>
<dbReference type="CDD" id="cd02883">
    <property type="entry name" value="NUDIX_Hydrolase"/>
    <property type="match status" value="1"/>
</dbReference>
<evidence type="ECO:0000313" key="7">
    <source>
        <dbReference type="EMBL" id="TQN31724.1"/>
    </source>
</evidence>
<dbReference type="PANTHER" id="PTHR43046">
    <property type="entry name" value="GDP-MANNOSE MANNOSYL HYDROLASE"/>
    <property type="match status" value="1"/>
</dbReference>
<keyword evidence="3 4" id="KW-0378">Hydrolase</keyword>
<evidence type="ECO:0000259" key="6">
    <source>
        <dbReference type="PROSITE" id="PS51462"/>
    </source>
</evidence>
<dbReference type="InterPro" id="IPR020084">
    <property type="entry name" value="NUDIX_hydrolase_CS"/>
</dbReference>
<sequence>MTEHGPRKARRVCAHVTAHTPEGSVLVDQHGRNQGLPGGRVRFGDDPAQVAHQAANLPPGAVLTPHDSYSEVVATADAAGPVLLHIDRIHYTCTLPAGTLLPTSRDPNLPALPQADELVTEEPQPNTPVLRRFGCYGVVTDTAGRVLLSRIAPGYPSAGSWHLPGGGVDHGEDIREALLREITEETGQHGNIGTLTSATYHRRPNATGPESSHTDLYAVWVFFRVHVSHPKPAVVSESNGSTADCAWFPPEELAHLRLSATARHGLAHPRGED</sequence>
<dbReference type="PANTHER" id="PTHR43046:SF14">
    <property type="entry name" value="MUTT_NUDIX FAMILY PROTEIN"/>
    <property type="match status" value="1"/>
</dbReference>
<evidence type="ECO:0000313" key="8">
    <source>
        <dbReference type="Proteomes" id="UP000317422"/>
    </source>
</evidence>
<proteinExistence type="inferred from homology"/>
<keyword evidence="8" id="KW-1185">Reference proteome</keyword>
<feature type="domain" description="Nudix hydrolase" evidence="6">
    <location>
        <begin position="130"/>
        <end position="273"/>
    </location>
</feature>